<dbReference type="PANTHER" id="PTHR32322:SF9">
    <property type="entry name" value="AMINO-ACID METABOLITE EFFLUX PUMP-RELATED"/>
    <property type="match status" value="1"/>
</dbReference>
<reference evidence="8 9" key="2">
    <citation type="submission" date="2016-10" db="EMBL/GenBank/DDBJ databases">
        <authorList>
            <person name="Varghese N."/>
            <person name="Submissions S."/>
        </authorList>
    </citation>
    <scope>NUCLEOTIDE SEQUENCE [LARGE SCALE GENOMIC DNA]</scope>
    <source>
        <strain evidence="8 9">DSM 24802</strain>
    </source>
</reference>
<dbReference type="EMBL" id="BNAB01000006">
    <property type="protein sequence ID" value="GHE01367.1"/>
    <property type="molecule type" value="Genomic_DNA"/>
</dbReference>
<evidence type="ECO:0000256" key="5">
    <source>
        <dbReference type="SAM" id="Phobius"/>
    </source>
</evidence>
<feature type="domain" description="EamA" evidence="6">
    <location>
        <begin position="17"/>
        <end position="144"/>
    </location>
</feature>
<feature type="transmembrane region" description="Helical" evidence="5">
    <location>
        <begin position="223"/>
        <end position="244"/>
    </location>
</feature>
<dbReference type="GO" id="GO:0016020">
    <property type="term" value="C:membrane"/>
    <property type="evidence" value="ECO:0007669"/>
    <property type="project" value="UniProtKB-SubCell"/>
</dbReference>
<sequence length="316" mass="32815">MARPPQTTISARAWAELLLLAAIWGGSFLSIRVTLDQVGVLTSVAFRVAGAAVVLWAYVAWRRLPVPRDPRLWAGFLGMGILNNALPFTLITWGEMHIPSGLAAILNGATAIFGVLIAALVFSDERLGPRRAAGVMLGFAGVATAVGLNTLRDFDLTSTAQLAVLAAAFSYGCAAAFARGVLRRLAPGLSPQVTAAGMLTGAALILVPAALATEGAPTLRYDAATWAALAYLAVAASAWAYLLYYRVLAMAGAGNLSLVTLLVSPVAIVLGWAVLGETLPPHALAGFALLAAGMVVLDGRALRRIGRRPLPPAQKS</sequence>
<evidence type="ECO:0000256" key="2">
    <source>
        <dbReference type="ARBA" id="ARBA00022692"/>
    </source>
</evidence>
<dbReference type="Pfam" id="PF00892">
    <property type="entry name" value="EamA"/>
    <property type="match status" value="2"/>
</dbReference>
<protein>
    <submittedName>
        <fullName evidence="7">Multidrug transporter</fullName>
    </submittedName>
    <submittedName>
        <fullName evidence="8">Permease of the drug/metabolite transporter (DMT) superfamily</fullName>
    </submittedName>
</protein>
<dbReference type="InterPro" id="IPR037185">
    <property type="entry name" value="EmrE-like"/>
</dbReference>
<feature type="transmembrane region" description="Helical" evidence="5">
    <location>
        <begin position="193"/>
        <end position="211"/>
    </location>
</feature>
<evidence type="ECO:0000256" key="3">
    <source>
        <dbReference type="ARBA" id="ARBA00022989"/>
    </source>
</evidence>
<reference evidence="7" key="1">
    <citation type="journal article" date="2014" name="Int. J. Syst. Evol. Microbiol.">
        <title>Complete genome sequence of Corynebacterium casei LMG S-19264T (=DSM 44701T), isolated from a smear-ripened cheese.</title>
        <authorList>
            <consortium name="US DOE Joint Genome Institute (JGI-PGF)"/>
            <person name="Walter F."/>
            <person name="Albersmeier A."/>
            <person name="Kalinowski J."/>
            <person name="Ruckert C."/>
        </authorList>
    </citation>
    <scope>NUCLEOTIDE SEQUENCE</scope>
    <source>
        <strain evidence="7">CGMCC 1.10859</strain>
    </source>
</reference>
<feature type="transmembrane region" description="Helical" evidence="5">
    <location>
        <begin position="163"/>
        <end position="181"/>
    </location>
</feature>
<comment type="subcellular location">
    <subcellularLocation>
        <location evidence="1">Membrane</location>
        <topology evidence="1">Multi-pass membrane protein</topology>
    </subcellularLocation>
</comment>
<dbReference type="EMBL" id="FNOB01000007">
    <property type="protein sequence ID" value="SDW85573.1"/>
    <property type="molecule type" value="Genomic_DNA"/>
</dbReference>
<reference evidence="7" key="3">
    <citation type="submission" date="2023-06" db="EMBL/GenBank/DDBJ databases">
        <authorList>
            <person name="Sun Q."/>
            <person name="Zhou Y."/>
        </authorList>
    </citation>
    <scope>NUCLEOTIDE SEQUENCE</scope>
    <source>
        <strain evidence="7">CGMCC 1.10859</strain>
    </source>
</reference>
<dbReference type="AlphaFoldDB" id="A0AAN4UR08"/>
<keyword evidence="9" id="KW-1185">Reference proteome</keyword>
<dbReference type="Proteomes" id="UP000634647">
    <property type="component" value="Unassembled WGS sequence"/>
</dbReference>
<keyword evidence="2 5" id="KW-0812">Transmembrane</keyword>
<feature type="domain" description="EamA" evidence="6">
    <location>
        <begin position="161"/>
        <end position="296"/>
    </location>
</feature>
<keyword evidence="3 5" id="KW-1133">Transmembrane helix</keyword>
<evidence type="ECO:0000256" key="1">
    <source>
        <dbReference type="ARBA" id="ARBA00004141"/>
    </source>
</evidence>
<evidence type="ECO:0000313" key="10">
    <source>
        <dbReference type="Proteomes" id="UP000634647"/>
    </source>
</evidence>
<dbReference type="RefSeq" id="WP_051646168.1">
    <property type="nucleotide sequence ID" value="NZ_BNAB01000006.1"/>
</dbReference>
<evidence type="ECO:0000313" key="9">
    <source>
        <dbReference type="Proteomes" id="UP000199541"/>
    </source>
</evidence>
<name>A0AAN4UR08_9RHOB</name>
<evidence type="ECO:0000256" key="4">
    <source>
        <dbReference type="ARBA" id="ARBA00023136"/>
    </source>
</evidence>
<evidence type="ECO:0000313" key="7">
    <source>
        <dbReference type="EMBL" id="GHE01367.1"/>
    </source>
</evidence>
<dbReference type="InterPro" id="IPR000620">
    <property type="entry name" value="EamA_dom"/>
</dbReference>
<feature type="transmembrane region" description="Helical" evidence="5">
    <location>
        <begin position="12"/>
        <end position="31"/>
    </location>
</feature>
<accession>A0AAN4UR08</accession>
<organism evidence="7 10">
    <name type="scientific">Allgaiera indica</name>
    <dbReference type="NCBI Taxonomy" id="765699"/>
    <lineage>
        <taxon>Bacteria</taxon>
        <taxon>Pseudomonadati</taxon>
        <taxon>Pseudomonadota</taxon>
        <taxon>Alphaproteobacteria</taxon>
        <taxon>Rhodobacterales</taxon>
        <taxon>Paracoccaceae</taxon>
        <taxon>Allgaiera</taxon>
    </lineage>
</organism>
<gene>
    <name evidence="7" type="ORF">GCM10008024_16560</name>
    <name evidence="8" type="ORF">SAMN05444006_107118</name>
</gene>
<feature type="transmembrane region" description="Helical" evidence="5">
    <location>
        <begin position="100"/>
        <end position="122"/>
    </location>
</feature>
<evidence type="ECO:0000313" key="8">
    <source>
        <dbReference type="EMBL" id="SDW85573.1"/>
    </source>
</evidence>
<dbReference type="PANTHER" id="PTHR32322">
    <property type="entry name" value="INNER MEMBRANE TRANSPORTER"/>
    <property type="match status" value="1"/>
</dbReference>
<feature type="transmembrane region" description="Helical" evidence="5">
    <location>
        <begin position="281"/>
        <end position="299"/>
    </location>
</feature>
<feature type="transmembrane region" description="Helical" evidence="5">
    <location>
        <begin position="134"/>
        <end position="151"/>
    </location>
</feature>
<dbReference type="Proteomes" id="UP000199541">
    <property type="component" value="Unassembled WGS sequence"/>
</dbReference>
<feature type="transmembrane region" description="Helical" evidence="5">
    <location>
        <begin position="37"/>
        <end position="60"/>
    </location>
</feature>
<feature type="transmembrane region" description="Helical" evidence="5">
    <location>
        <begin position="256"/>
        <end position="275"/>
    </location>
</feature>
<evidence type="ECO:0000259" key="6">
    <source>
        <dbReference type="Pfam" id="PF00892"/>
    </source>
</evidence>
<keyword evidence="4 5" id="KW-0472">Membrane</keyword>
<dbReference type="InterPro" id="IPR050638">
    <property type="entry name" value="AA-Vitamin_Transporters"/>
</dbReference>
<dbReference type="SUPFAM" id="SSF103481">
    <property type="entry name" value="Multidrug resistance efflux transporter EmrE"/>
    <property type="match status" value="2"/>
</dbReference>
<comment type="caution">
    <text evidence="7">The sequence shown here is derived from an EMBL/GenBank/DDBJ whole genome shotgun (WGS) entry which is preliminary data.</text>
</comment>
<proteinExistence type="predicted"/>
<feature type="transmembrane region" description="Helical" evidence="5">
    <location>
        <begin position="72"/>
        <end position="94"/>
    </location>
</feature>